<proteinExistence type="predicted"/>
<accession>A0ABQ5GWA0</accession>
<dbReference type="EMBL" id="BQNB010018904">
    <property type="protein sequence ID" value="GJT79496.1"/>
    <property type="molecule type" value="Genomic_DNA"/>
</dbReference>
<keyword evidence="2" id="KW-1185">Reference proteome</keyword>
<comment type="caution">
    <text evidence="1">The sequence shown here is derived from an EMBL/GenBank/DDBJ whole genome shotgun (WGS) entry which is preliminary data.</text>
</comment>
<gene>
    <name evidence="1" type="ORF">Tco_1053838</name>
</gene>
<name>A0ABQ5GWA0_9ASTR</name>
<dbReference type="Proteomes" id="UP001151760">
    <property type="component" value="Unassembled WGS sequence"/>
</dbReference>
<sequence length="314" mass="34924">MLSPNHTAALREFRSPINLRNGAGPSGGGGQLPIPRQKTGVYAYEKAGGKLICVLRLEVKLLADYLYLVCISRDHLHSVFFRHLKQQRYEAEYGSICQHGIDEFLGVHVGVKEVGFLSGRSLIQDYTTCLPQNRRTGPTENKDRGYGFEIDRFIGGQDQSLLVGMGIDRHGRVTTDQLRTSVVNQLGICNQGHASGSCQVRGGLLRLFLHQLFVLTCEKASSQSDSLRRRSVYAKFSKCEFWLSSKSSYHLESLRNCENREIGVCTYIDLLPSGLPGGFRIIAVMPSKKGLWGLCVLNATWEGDPPTLQYNLNA</sequence>
<evidence type="ECO:0000313" key="1">
    <source>
        <dbReference type="EMBL" id="GJT79496.1"/>
    </source>
</evidence>
<reference evidence="1" key="2">
    <citation type="submission" date="2022-01" db="EMBL/GenBank/DDBJ databases">
        <authorList>
            <person name="Yamashiro T."/>
            <person name="Shiraishi A."/>
            <person name="Satake H."/>
            <person name="Nakayama K."/>
        </authorList>
    </citation>
    <scope>NUCLEOTIDE SEQUENCE</scope>
</reference>
<protein>
    <submittedName>
        <fullName evidence="1">Uncharacterized protein</fullName>
    </submittedName>
</protein>
<organism evidence="1 2">
    <name type="scientific">Tanacetum coccineum</name>
    <dbReference type="NCBI Taxonomy" id="301880"/>
    <lineage>
        <taxon>Eukaryota</taxon>
        <taxon>Viridiplantae</taxon>
        <taxon>Streptophyta</taxon>
        <taxon>Embryophyta</taxon>
        <taxon>Tracheophyta</taxon>
        <taxon>Spermatophyta</taxon>
        <taxon>Magnoliopsida</taxon>
        <taxon>eudicotyledons</taxon>
        <taxon>Gunneridae</taxon>
        <taxon>Pentapetalae</taxon>
        <taxon>asterids</taxon>
        <taxon>campanulids</taxon>
        <taxon>Asterales</taxon>
        <taxon>Asteraceae</taxon>
        <taxon>Asteroideae</taxon>
        <taxon>Anthemideae</taxon>
        <taxon>Anthemidinae</taxon>
        <taxon>Tanacetum</taxon>
    </lineage>
</organism>
<reference evidence="1" key="1">
    <citation type="journal article" date="2022" name="Int. J. Mol. Sci.">
        <title>Draft Genome of Tanacetum Coccineum: Genomic Comparison of Closely Related Tanacetum-Family Plants.</title>
        <authorList>
            <person name="Yamashiro T."/>
            <person name="Shiraishi A."/>
            <person name="Nakayama K."/>
            <person name="Satake H."/>
        </authorList>
    </citation>
    <scope>NUCLEOTIDE SEQUENCE</scope>
</reference>
<evidence type="ECO:0000313" key="2">
    <source>
        <dbReference type="Proteomes" id="UP001151760"/>
    </source>
</evidence>